<dbReference type="PANTHER" id="PTHR30097">
    <property type="entry name" value="CATION EFFLUX SYSTEM PROTEIN CUSB"/>
    <property type="match status" value="1"/>
</dbReference>
<dbReference type="GO" id="GO:0016020">
    <property type="term" value="C:membrane"/>
    <property type="evidence" value="ECO:0007669"/>
    <property type="project" value="InterPro"/>
</dbReference>
<dbReference type="GO" id="GO:0022857">
    <property type="term" value="F:transmembrane transporter activity"/>
    <property type="evidence" value="ECO:0007669"/>
    <property type="project" value="InterPro"/>
</dbReference>
<dbReference type="EMBL" id="JACOMF010000002">
    <property type="protein sequence ID" value="MBC4014168.1"/>
    <property type="molecule type" value="Genomic_DNA"/>
</dbReference>
<dbReference type="InterPro" id="IPR058649">
    <property type="entry name" value="CzcB_C"/>
</dbReference>
<dbReference type="SUPFAM" id="SSF111369">
    <property type="entry name" value="HlyD-like secretion proteins"/>
    <property type="match status" value="1"/>
</dbReference>
<dbReference type="GO" id="GO:0060003">
    <property type="term" value="P:copper ion export"/>
    <property type="evidence" value="ECO:0007669"/>
    <property type="project" value="TreeGrafter"/>
</dbReference>
<dbReference type="Gene3D" id="2.40.30.170">
    <property type="match status" value="1"/>
</dbReference>
<dbReference type="Pfam" id="PF25975">
    <property type="entry name" value="CzcB_C"/>
    <property type="match status" value="1"/>
</dbReference>
<dbReference type="InterPro" id="IPR006143">
    <property type="entry name" value="RND_pump_MFP"/>
</dbReference>
<feature type="domain" description="CzcB-like C-terminal circularly permuted SH3-like" evidence="5">
    <location>
        <begin position="292"/>
        <end position="344"/>
    </location>
</feature>
<dbReference type="InterPro" id="IPR051909">
    <property type="entry name" value="MFP_Cation_Efflux"/>
</dbReference>
<evidence type="ECO:0000259" key="3">
    <source>
        <dbReference type="Pfam" id="PF25919"/>
    </source>
</evidence>
<comment type="similarity">
    <text evidence="1">Belongs to the membrane fusion protein (MFP) (TC 8.A.1) family.</text>
</comment>
<dbReference type="GO" id="GO:0015679">
    <property type="term" value="P:plasma membrane copper ion transport"/>
    <property type="evidence" value="ECO:0007669"/>
    <property type="project" value="TreeGrafter"/>
</dbReference>
<proteinExistence type="inferred from homology"/>
<dbReference type="InterPro" id="IPR058792">
    <property type="entry name" value="Beta-barrel_RND_2"/>
</dbReference>
<keyword evidence="7" id="KW-1185">Reference proteome</keyword>
<dbReference type="InterPro" id="IPR058790">
    <property type="entry name" value="BSH_CusB"/>
</dbReference>
<evidence type="ECO:0000256" key="1">
    <source>
        <dbReference type="ARBA" id="ARBA00009477"/>
    </source>
</evidence>
<feature type="domain" description="CusB-like beta-barrel" evidence="4">
    <location>
        <begin position="210"/>
        <end position="279"/>
    </location>
</feature>
<sequence>MLFVCPALAEPAPNDILIRLDERQQRAAGIDVAQVQAEAGTTQTVLPGTVSVPPRQLRVVAAPAAGLLEAVLVAPNEAVIKGQPIAQLRSTDLLEAQRLFLQALAGETLAAERLRRDQQLHRERIIAERRLITTRADHEFARTTLQEREQMLALLGMAEPAIEELKAKRRMAPALTIVAPVDGVVLQVSVSAGERVAPAAPLFSIAELKPLWVTLQVPLAQAVAIETGTRVSVPGTAAQGEVVRLGRSVDPATQSIAAVVEVEDGAEALRPGQVVSASVALRPNGTPQWRLPAGSVVRHAGRSWVFIRTADGFRARPVTVVAESGSAASIRAKLAPDDQVATRGILALLAELTEIYGG</sequence>
<comment type="caution">
    <text evidence="6">The sequence shown here is derived from an EMBL/GenBank/DDBJ whole genome shotgun (WGS) entry which is preliminary data.</text>
</comment>
<dbReference type="Pfam" id="PF25954">
    <property type="entry name" value="Beta-barrel_RND_2"/>
    <property type="match status" value="1"/>
</dbReference>
<protein>
    <submittedName>
        <fullName evidence="6">Efflux RND transporter periplasmic adaptor subunit</fullName>
    </submittedName>
</protein>
<dbReference type="Gene3D" id="2.40.50.100">
    <property type="match status" value="1"/>
</dbReference>
<dbReference type="Pfam" id="PF25919">
    <property type="entry name" value="BSH_CusB"/>
    <property type="match status" value="1"/>
</dbReference>
<evidence type="ECO:0000313" key="7">
    <source>
        <dbReference type="Proteomes" id="UP000600101"/>
    </source>
</evidence>
<gene>
    <name evidence="6" type="ORF">H7965_02430</name>
</gene>
<dbReference type="GO" id="GO:0030288">
    <property type="term" value="C:outer membrane-bounded periplasmic space"/>
    <property type="evidence" value="ECO:0007669"/>
    <property type="project" value="TreeGrafter"/>
</dbReference>
<name>A0A9X0QVS8_9PROT</name>
<evidence type="ECO:0000259" key="5">
    <source>
        <dbReference type="Pfam" id="PF25975"/>
    </source>
</evidence>
<keyword evidence="2" id="KW-0813">Transport</keyword>
<dbReference type="Gene3D" id="1.10.287.470">
    <property type="entry name" value="Helix hairpin bin"/>
    <property type="match status" value="1"/>
</dbReference>
<evidence type="ECO:0000313" key="6">
    <source>
        <dbReference type="EMBL" id="MBC4014168.1"/>
    </source>
</evidence>
<reference evidence="6" key="1">
    <citation type="submission" date="2020-08" db="EMBL/GenBank/DDBJ databases">
        <authorList>
            <person name="Hu Y."/>
            <person name="Nguyen S.V."/>
            <person name="Li F."/>
            <person name="Fanning S."/>
        </authorList>
    </citation>
    <scope>NUCLEOTIDE SEQUENCE</scope>
    <source>
        <strain evidence="6">SYSU D8009</strain>
    </source>
</reference>
<organism evidence="6 7">
    <name type="scientific">Siccirubricoccus deserti</name>
    <dbReference type="NCBI Taxonomy" id="2013562"/>
    <lineage>
        <taxon>Bacteria</taxon>
        <taxon>Pseudomonadati</taxon>
        <taxon>Pseudomonadota</taxon>
        <taxon>Alphaproteobacteria</taxon>
        <taxon>Acetobacterales</taxon>
        <taxon>Roseomonadaceae</taxon>
        <taxon>Siccirubricoccus</taxon>
    </lineage>
</organism>
<dbReference type="Gene3D" id="2.40.420.20">
    <property type="match status" value="1"/>
</dbReference>
<dbReference type="GO" id="GO:0046914">
    <property type="term" value="F:transition metal ion binding"/>
    <property type="evidence" value="ECO:0007669"/>
    <property type="project" value="TreeGrafter"/>
</dbReference>
<evidence type="ECO:0000256" key="2">
    <source>
        <dbReference type="ARBA" id="ARBA00022448"/>
    </source>
</evidence>
<evidence type="ECO:0000259" key="4">
    <source>
        <dbReference type="Pfam" id="PF25954"/>
    </source>
</evidence>
<feature type="domain" description="CusB-like barrel-sandwich hybrid" evidence="3">
    <location>
        <begin position="58"/>
        <end position="206"/>
    </location>
</feature>
<dbReference type="RefSeq" id="WP_186768940.1">
    <property type="nucleotide sequence ID" value="NZ_JACOMF010000002.1"/>
</dbReference>
<dbReference type="PANTHER" id="PTHR30097:SF4">
    <property type="entry name" value="SLR6042 PROTEIN"/>
    <property type="match status" value="1"/>
</dbReference>
<accession>A0A9X0QVS8</accession>
<dbReference type="Proteomes" id="UP000600101">
    <property type="component" value="Unassembled WGS sequence"/>
</dbReference>
<dbReference type="NCBIfam" id="TIGR01730">
    <property type="entry name" value="RND_mfp"/>
    <property type="match status" value="1"/>
</dbReference>
<dbReference type="AlphaFoldDB" id="A0A9X0QVS8"/>